<keyword evidence="2" id="KW-1185">Reference proteome</keyword>
<sequence>MMSDEVETRQEYDPDEADVFLDVPVLKLDELKIEAEDLRAHVSLSAEVLSLLRLNVGADVTLGKLELDLKGVDAQALLKVRLDQVAAIIKQVLTTIDQNPRIIEQVVQQATTTAGGAVDRLGGTVERTGEEISGDGHGLSVAGKVSDVAKDLAKKAATRSGGT</sequence>
<dbReference type="Proteomes" id="UP000219072">
    <property type="component" value="Unassembled WGS sequence"/>
</dbReference>
<reference evidence="1 2" key="1">
    <citation type="submission" date="2017-09" db="EMBL/GenBank/DDBJ databases">
        <authorList>
            <person name="Ehlers B."/>
            <person name="Leendertz F.H."/>
        </authorList>
    </citation>
    <scope>NUCLEOTIDE SEQUENCE [LARGE SCALE GENOMIC DNA]</scope>
    <source>
        <strain evidence="1 2">CGMCC 4.7095</strain>
    </source>
</reference>
<proteinExistence type="predicted"/>
<evidence type="ECO:0000313" key="2">
    <source>
        <dbReference type="Proteomes" id="UP000219072"/>
    </source>
</evidence>
<protein>
    <submittedName>
        <fullName evidence="1">Uncharacterized protein</fullName>
    </submittedName>
</protein>
<gene>
    <name evidence="1" type="ORF">SAMN06297387_103253</name>
</gene>
<organism evidence="1 2">
    <name type="scientific">Streptomyces zhaozhouensis</name>
    <dbReference type="NCBI Taxonomy" id="1300267"/>
    <lineage>
        <taxon>Bacteria</taxon>
        <taxon>Bacillati</taxon>
        <taxon>Actinomycetota</taxon>
        <taxon>Actinomycetes</taxon>
        <taxon>Kitasatosporales</taxon>
        <taxon>Streptomycetaceae</taxon>
        <taxon>Streptomyces</taxon>
    </lineage>
</organism>
<dbReference type="AlphaFoldDB" id="A0A286DSH0"/>
<evidence type="ECO:0000313" key="1">
    <source>
        <dbReference type="EMBL" id="SOD61601.1"/>
    </source>
</evidence>
<dbReference type="EMBL" id="OCNE01000003">
    <property type="protein sequence ID" value="SOD61601.1"/>
    <property type="molecule type" value="Genomic_DNA"/>
</dbReference>
<accession>A0A286DSH0</accession>
<name>A0A286DSH0_9ACTN</name>